<evidence type="ECO:0000313" key="2">
    <source>
        <dbReference type="Proteomes" id="UP001243757"/>
    </source>
</evidence>
<dbReference type="EMBL" id="JASNJD010000004">
    <property type="protein sequence ID" value="MDK3017347.1"/>
    <property type="molecule type" value="Genomic_DNA"/>
</dbReference>
<protein>
    <submittedName>
        <fullName evidence="1">Uncharacterized protein</fullName>
    </submittedName>
</protein>
<gene>
    <name evidence="1" type="ORF">QO033_06635</name>
</gene>
<evidence type="ECO:0000313" key="1">
    <source>
        <dbReference type="EMBL" id="MDK3017347.1"/>
    </source>
</evidence>
<comment type="caution">
    <text evidence="1">The sequence shown here is derived from an EMBL/GenBank/DDBJ whole genome shotgun (WGS) entry which is preliminary data.</text>
</comment>
<dbReference type="Proteomes" id="UP001243757">
    <property type="component" value="Unassembled WGS sequence"/>
</dbReference>
<keyword evidence="2" id="KW-1185">Reference proteome</keyword>
<proteinExistence type="predicted"/>
<name>A0ABT7EYB0_9RHOB</name>
<reference evidence="1 2" key="1">
    <citation type="submission" date="2023-05" db="EMBL/GenBank/DDBJ databases">
        <title>Pseudodonghicola sp. nov.</title>
        <authorList>
            <person name="Huang J."/>
        </authorList>
    </citation>
    <scope>NUCLEOTIDE SEQUENCE [LARGE SCALE GENOMIC DNA]</scope>
    <source>
        <strain evidence="1 2">IC7</strain>
    </source>
</reference>
<dbReference type="RefSeq" id="WP_284480167.1">
    <property type="nucleotide sequence ID" value="NZ_JASNJD010000004.1"/>
</dbReference>
<organism evidence="1 2">
    <name type="scientific">Pseudodonghicola flavimaris</name>
    <dbReference type="NCBI Taxonomy" id="3050036"/>
    <lineage>
        <taxon>Bacteria</taxon>
        <taxon>Pseudomonadati</taxon>
        <taxon>Pseudomonadota</taxon>
        <taxon>Alphaproteobacteria</taxon>
        <taxon>Rhodobacterales</taxon>
        <taxon>Paracoccaceae</taxon>
        <taxon>Pseudodonghicola</taxon>
    </lineage>
</organism>
<sequence length="237" mass="24946">MRLLRRVEGRRIGRLFRVGLGGVSGALLLITSGVRGQEARDLYLEVYINDISTGLIGRFTEPAPGQLTADAGELCRIGLKPGPGSCRDGTEVTLPQGDGLSWQMDEPAQVLRVTASDAVRAARVIEATGGTDAAEEGGRDRPVAGFGAVLNYDLGGDWAQAGSGTAGNDPRLSGLFDARLYAPLGVFHSGFSAAEDSAGTFSSYRLESYWRSSWAGTAVCEPACKIDPRIGVIGVQK</sequence>
<accession>A0ABT7EYB0</accession>